<dbReference type="EMBL" id="JAVHNQ010000015">
    <property type="protein sequence ID" value="KAK6332255.1"/>
    <property type="molecule type" value="Genomic_DNA"/>
</dbReference>
<evidence type="ECO:0000256" key="2">
    <source>
        <dbReference type="ARBA" id="ARBA00015897"/>
    </source>
</evidence>
<dbReference type="InterPro" id="IPR031846">
    <property type="entry name" value="Hvcn1"/>
</dbReference>
<keyword evidence="8" id="KW-0175">Coiled coil</keyword>
<organism evidence="16 17">
    <name type="scientific">Orbilia brochopaga</name>
    <dbReference type="NCBI Taxonomy" id="3140254"/>
    <lineage>
        <taxon>Eukaryota</taxon>
        <taxon>Fungi</taxon>
        <taxon>Dikarya</taxon>
        <taxon>Ascomycota</taxon>
        <taxon>Pezizomycotina</taxon>
        <taxon>Orbiliomycetes</taxon>
        <taxon>Orbiliales</taxon>
        <taxon>Orbiliaceae</taxon>
        <taxon>Orbilia</taxon>
    </lineage>
</organism>
<feature type="transmembrane region" description="Helical" evidence="14">
    <location>
        <begin position="128"/>
        <end position="150"/>
    </location>
</feature>
<reference evidence="16 17" key="1">
    <citation type="submission" date="2019-10" db="EMBL/GenBank/DDBJ databases">
        <authorList>
            <person name="Palmer J.M."/>
        </authorList>
    </citation>
    <scope>NUCLEOTIDE SEQUENCE [LARGE SCALE GENOMIC DNA]</scope>
    <source>
        <strain evidence="16 17">TWF696</strain>
    </source>
</reference>
<keyword evidence="6" id="KW-0851">Voltage-gated channel</keyword>
<evidence type="ECO:0000256" key="10">
    <source>
        <dbReference type="ARBA" id="ARBA00023136"/>
    </source>
</evidence>
<comment type="caution">
    <text evidence="16">The sequence shown here is derived from an EMBL/GenBank/DDBJ whole genome shotgun (WGS) entry which is preliminary data.</text>
</comment>
<dbReference type="AlphaFoldDB" id="A0AAV9TZA5"/>
<name>A0AAV9TZA5_9PEZI</name>
<dbReference type="GO" id="GO:0030171">
    <property type="term" value="F:voltage-gated proton channel activity"/>
    <property type="evidence" value="ECO:0007669"/>
    <property type="project" value="InterPro"/>
</dbReference>
<dbReference type="PANTHER" id="PTHR46480">
    <property type="entry name" value="F20B24.22"/>
    <property type="match status" value="1"/>
</dbReference>
<evidence type="ECO:0000256" key="3">
    <source>
        <dbReference type="ARBA" id="ARBA00022448"/>
    </source>
</evidence>
<evidence type="ECO:0000259" key="15">
    <source>
        <dbReference type="Pfam" id="PF00520"/>
    </source>
</evidence>
<dbReference type="Pfam" id="PF00520">
    <property type="entry name" value="Ion_trans"/>
    <property type="match status" value="1"/>
</dbReference>
<feature type="region of interest" description="Disordered" evidence="13">
    <location>
        <begin position="215"/>
        <end position="235"/>
    </location>
</feature>
<protein>
    <recommendedName>
        <fullName evidence="2">Voltage-gated hydrogen channel 1</fullName>
    </recommendedName>
    <alternativeName>
        <fullName evidence="12">Hydrogen voltage-gated channel 1</fullName>
    </alternativeName>
</protein>
<dbReference type="GO" id="GO:0034702">
    <property type="term" value="C:monoatomic ion channel complex"/>
    <property type="evidence" value="ECO:0007669"/>
    <property type="project" value="UniProtKB-KW"/>
</dbReference>
<evidence type="ECO:0000256" key="6">
    <source>
        <dbReference type="ARBA" id="ARBA00022882"/>
    </source>
</evidence>
<gene>
    <name evidence="16" type="ORF">TWF696_002976</name>
</gene>
<proteinExistence type="predicted"/>
<sequence>MSLLAVPGSRTPLLSSVVYSHRSYPLHSSRSGLFAQRHPRPSTASVIPRVRHRLKTICSTPLWHRSVLLLIVLDTLIVFAVLLLNLFICELSHPSSPPGAPDNLPGSNDPKVISRLVLALDILQETSFALSCIFLGELFVTLLAFGPGYLKRWVHAIDAAVITVGFLVDIVLKNGVVEEVAGLVVVLRLWRLIKIAEECVVEAYQESEEEMGQLKEQVEQLQRENSELRAGGSLS</sequence>
<comment type="subcellular location">
    <subcellularLocation>
        <location evidence="1">Cell membrane</location>
        <topology evidence="1">Multi-pass membrane protein</topology>
    </subcellularLocation>
</comment>
<keyword evidence="7 14" id="KW-1133">Transmembrane helix</keyword>
<keyword evidence="17" id="KW-1185">Reference proteome</keyword>
<dbReference type="GO" id="GO:0005886">
    <property type="term" value="C:plasma membrane"/>
    <property type="evidence" value="ECO:0007669"/>
    <property type="project" value="UniProtKB-SubCell"/>
</dbReference>
<feature type="compositionally biased region" description="Basic and acidic residues" evidence="13">
    <location>
        <begin position="215"/>
        <end position="227"/>
    </location>
</feature>
<keyword evidence="5 14" id="KW-0812">Transmembrane</keyword>
<evidence type="ECO:0000256" key="5">
    <source>
        <dbReference type="ARBA" id="ARBA00022692"/>
    </source>
</evidence>
<evidence type="ECO:0000256" key="11">
    <source>
        <dbReference type="ARBA" id="ARBA00023303"/>
    </source>
</evidence>
<feature type="transmembrane region" description="Helical" evidence="14">
    <location>
        <begin position="67"/>
        <end position="88"/>
    </location>
</feature>
<evidence type="ECO:0000256" key="13">
    <source>
        <dbReference type="SAM" id="MobiDB-lite"/>
    </source>
</evidence>
<evidence type="ECO:0000256" key="8">
    <source>
        <dbReference type="ARBA" id="ARBA00023054"/>
    </source>
</evidence>
<evidence type="ECO:0000256" key="7">
    <source>
        <dbReference type="ARBA" id="ARBA00022989"/>
    </source>
</evidence>
<dbReference type="Proteomes" id="UP001375240">
    <property type="component" value="Unassembled WGS sequence"/>
</dbReference>
<evidence type="ECO:0000313" key="16">
    <source>
        <dbReference type="EMBL" id="KAK6332255.1"/>
    </source>
</evidence>
<keyword evidence="4" id="KW-1003">Cell membrane</keyword>
<keyword evidence="3" id="KW-0813">Transport</keyword>
<evidence type="ECO:0000256" key="12">
    <source>
        <dbReference type="ARBA" id="ARBA00031989"/>
    </source>
</evidence>
<dbReference type="InterPro" id="IPR005821">
    <property type="entry name" value="Ion_trans_dom"/>
</dbReference>
<evidence type="ECO:0000256" key="14">
    <source>
        <dbReference type="SAM" id="Phobius"/>
    </source>
</evidence>
<accession>A0AAV9TZA5</accession>
<evidence type="ECO:0000256" key="1">
    <source>
        <dbReference type="ARBA" id="ARBA00004651"/>
    </source>
</evidence>
<keyword evidence="10 14" id="KW-0472">Membrane</keyword>
<feature type="domain" description="Ion transport" evidence="15">
    <location>
        <begin position="76"/>
        <end position="195"/>
    </location>
</feature>
<dbReference type="PANTHER" id="PTHR46480:SF1">
    <property type="entry name" value="VOLTAGE-GATED HYDROGEN CHANNEL 1"/>
    <property type="match status" value="1"/>
</dbReference>
<evidence type="ECO:0000256" key="4">
    <source>
        <dbReference type="ARBA" id="ARBA00022475"/>
    </source>
</evidence>
<keyword evidence="9" id="KW-0406">Ion transport</keyword>
<dbReference type="Gene3D" id="1.20.120.350">
    <property type="entry name" value="Voltage-gated potassium channels. Chain C"/>
    <property type="match status" value="1"/>
</dbReference>
<evidence type="ECO:0000256" key="9">
    <source>
        <dbReference type="ARBA" id="ARBA00023065"/>
    </source>
</evidence>
<evidence type="ECO:0000313" key="17">
    <source>
        <dbReference type="Proteomes" id="UP001375240"/>
    </source>
</evidence>
<keyword evidence="11" id="KW-0407">Ion channel</keyword>
<dbReference type="InterPro" id="IPR027359">
    <property type="entry name" value="Volt_channel_dom_sf"/>
</dbReference>